<reference evidence="1 2" key="1">
    <citation type="journal article" date="2015" name="Genome Announc.">
        <title>Draft Genome Sequences of Leptospira santarosai Strains U160, U164, and U233, Isolated from Asymptomatic Cattle.</title>
        <authorList>
            <person name="Kremer F.S."/>
            <person name="Eslabao M.R."/>
            <person name="Provisor M."/>
            <person name="Woloski R.D."/>
            <person name="Ramires O.V."/>
            <person name="Moreno L.Z."/>
            <person name="Moreno A.M."/>
            <person name="Hamond C."/>
            <person name="Lilenbaum W."/>
            <person name="Dellagostin O.A."/>
        </authorList>
    </citation>
    <scope>NUCLEOTIDE SEQUENCE [LARGE SCALE GENOMIC DNA]</scope>
    <source>
        <strain evidence="1 2">U160</strain>
    </source>
</reference>
<gene>
    <name evidence="1" type="ORF">XB16_0267</name>
</gene>
<dbReference type="EMBL" id="CP027843">
    <property type="protein sequence ID" value="AVQ10614.1"/>
    <property type="molecule type" value="Genomic_DNA"/>
</dbReference>
<dbReference type="AlphaFoldDB" id="A0A2P1QNY9"/>
<accession>A0A2P1QNY9</accession>
<protein>
    <submittedName>
        <fullName evidence="1">Uncharacterized protein</fullName>
    </submittedName>
</protein>
<name>A0A2P1QNY9_9LEPT</name>
<organism evidence="1 2">
    <name type="scientific">Leptospira santarosai</name>
    <dbReference type="NCBI Taxonomy" id="28183"/>
    <lineage>
        <taxon>Bacteria</taxon>
        <taxon>Pseudomonadati</taxon>
        <taxon>Spirochaetota</taxon>
        <taxon>Spirochaetia</taxon>
        <taxon>Leptospirales</taxon>
        <taxon>Leptospiraceae</taxon>
        <taxon>Leptospira</taxon>
    </lineage>
</organism>
<evidence type="ECO:0000313" key="1">
    <source>
        <dbReference type="EMBL" id="AVQ10614.1"/>
    </source>
</evidence>
<dbReference type="Proteomes" id="UP000033961">
    <property type="component" value="Chromosome I"/>
</dbReference>
<proteinExistence type="predicted"/>
<sequence length="64" mass="7485">MKLPEGPVILCQNIQKVINPQRDVICGNSYVLSKINRYFGYHFYTSEYKLSQKYPGMIRIDILS</sequence>
<evidence type="ECO:0000313" key="2">
    <source>
        <dbReference type="Proteomes" id="UP000033961"/>
    </source>
</evidence>